<protein>
    <submittedName>
        <fullName evidence="11">ABC transporter permease</fullName>
    </submittedName>
    <submittedName>
        <fullName evidence="10">Putative spermidine/putrescine ABC transporter, permease protein PotB</fullName>
    </submittedName>
</protein>
<dbReference type="STRING" id="87541.AWM71_06505"/>
<organism evidence="10 12">
    <name type="scientific">Aerococcus christensenii</name>
    <dbReference type="NCBI Taxonomy" id="87541"/>
    <lineage>
        <taxon>Bacteria</taxon>
        <taxon>Bacillati</taxon>
        <taxon>Bacillota</taxon>
        <taxon>Bacilli</taxon>
        <taxon>Lactobacillales</taxon>
        <taxon>Aerococcaceae</taxon>
        <taxon>Aerococcus</taxon>
    </lineage>
</organism>
<dbReference type="CDD" id="cd06261">
    <property type="entry name" value="TM_PBP2"/>
    <property type="match status" value="1"/>
</dbReference>
<comment type="similarity">
    <text evidence="2">Belongs to the binding-protein-dependent transport system permease family. CysTW subfamily.</text>
</comment>
<dbReference type="RefSeq" id="WP_060777194.1">
    <property type="nucleotide sequence ID" value="NZ_CP014159.1"/>
</dbReference>
<reference evidence="11 13" key="2">
    <citation type="submission" date="2017-12" db="EMBL/GenBank/DDBJ databases">
        <title>Phylogenetic diversity of female urinary microbiome.</title>
        <authorList>
            <person name="Thomas-White K."/>
            <person name="Wolfe A.J."/>
        </authorList>
    </citation>
    <scope>NUCLEOTIDE SEQUENCE [LARGE SCALE GENOMIC DNA]</scope>
    <source>
        <strain evidence="11 13">UMB0844</strain>
    </source>
</reference>
<dbReference type="GO" id="GO:0055085">
    <property type="term" value="P:transmembrane transport"/>
    <property type="evidence" value="ECO:0007669"/>
    <property type="project" value="InterPro"/>
</dbReference>
<accession>A0A109RCV3</accession>
<evidence type="ECO:0000313" key="12">
    <source>
        <dbReference type="Proteomes" id="UP000070422"/>
    </source>
</evidence>
<comment type="caution">
    <text evidence="10">The sequence shown here is derived from an EMBL/GenBank/DDBJ whole genome shotgun (WGS) entry which is preliminary data.</text>
</comment>
<evidence type="ECO:0000256" key="2">
    <source>
        <dbReference type="ARBA" id="ARBA00007069"/>
    </source>
</evidence>
<keyword evidence="6 8" id="KW-1133">Transmembrane helix</keyword>
<feature type="transmembrane region" description="Helical" evidence="8">
    <location>
        <begin position="61"/>
        <end position="83"/>
    </location>
</feature>
<feature type="transmembrane region" description="Helical" evidence="8">
    <location>
        <begin position="90"/>
        <end position="115"/>
    </location>
</feature>
<evidence type="ECO:0000256" key="6">
    <source>
        <dbReference type="ARBA" id="ARBA00022989"/>
    </source>
</evidence>
<dbReference type="InterPro" id="IPR035906">
    <property type="entry name" value="MetI-like_sf"/>
</dbReference>
<evidence type="ECO:0000256" key="4">
    <source>
        <dbReference type="ARBA" id="ARBA00022475"/>
    </source>
</evidence>
<dbReference type="PANTHER" id="PTHR42929">
    <property type="entry name" value="INNER MEMBRANE ABC TRANSPORTER PERMEASE PROTEIN YDCU-RELATED-RELATED"/>
    <property type="match status" value="1"/>
</dbReference>
<keyword evidence="7 8" id="KW-0472">Membrane</keyword>
<dbReference type="Proteomes" id="UP000234775">
    <property type="component" value="Unassembled WGS sequence"/>
</dbReference>
<evidence type="ECO:0000256" key="3">
    <source>
        <dbReference type="ARBA" id="ARBA00022448"/>
    </source>
</evidence>
<gene>
    <name evidence="11" type="ORF">CYJ27_02130</name>
    <name evidence="10" type="ORF">HMPREF3187_00911</name>
</gene>
<keyword evidence="13" id="KW-1185">Reference proteome</keyword>
<feature type="transmembrane region" description="Helical" evidence="8">
    <location>
        <begin position="135"/>
        <end position="158"/>
    </location>
</feature>
<keyword evidence="4" id="KW-1003">Cell membrane</keyword>
<dbReference type="PATRIC" id="fig|87541.4.peg.899"/>
<dbReference type="SUPFAM" id="SSF161098">
    <property type="entry name" value="MetI-like"/>
    <property type="match status" value="1"/>
</dbReference>
<evidence type="ECO:0000256" key="8">
    <source>
        <dbReference type="SAM" id="Phobius"/>
    </source>
</evidence>
<keyword evidence="3" id="KW-0813">Transport</keyword>
<evidence type="ECO:0000313" key="10">
    <source>
        <dbReference type="EMBL" id="KXB36325.1"/>
    </source>
</evidence>
<proteinExistence type="inferred from homology"/>
<keyword evidence="5 8" id="KW-0812">Transmembrane</keyword>
<dbReference type="PROSITE" id="PS50928">
    <property type="entry name" value="ABC_TM1"/>
    <property type="match status" value="1"/>
</dbReference>
<evidence type="ECO:0000313" key="13">
    <source>
        <dbReference type="Proteomes" id="UP000234775"/>
    </source>
</evidence>
<evidence type="ECO:0000256" key="1">
    <source>
        <dbReference type="ARBA" id="ARBA00004651"/>
    </source>
</evidence>
<feature type="domain" description="ABC transmembrane type-1" evidence="9">
    <location>
        <begin position="57"/>
        <end position="259"/>
    </location>
</feature>
<name>A0A109RCV3_9LACT</name>
<dbReference type="Gene3D" id="1.10.3720.10">
    <property type="entry name" value="MetI-like"/>
    <property type="match status" value="1"/>
</dbReference>
<dbReference type="KEGG" id="acg:AWM71_06505"/>
<dbReference type="OrthoDB" id="9807047at2"/>
<evidence type="ECO:0000256" key="5">
    <source>
        <dbReference type="ARBA" id="ARBA00022692"/>
    </source>
</evidence>
<reference evidence="10 12" key="1">
    <citation type="submission" date="2016-01" db="EMBL/GenBank/DDBJ databases">
        <authorList>
            <person name="Oliw E.H."/>
        </authorList>
    </citation>
    <scope>NUCLEOTIDE SEQUENCE [LARGE SCALE GENOMIC DNA]</scope>
    <source>
        <strain evidence="10 12">KA00635</strain>
    </source>
</reference>
<feature type="transmembrane region" description="Helical" evidence="8">
    <location>
        <begin position="12"/>
        <end position="32"/>
    </location>
</feature>
<feature type="transmembrane region" description="Helical" evidence="8">
    <location>
        <begin position="237"/>
        <end position="259"/>
    </location>
</feature>
<dbReference type="GO" id="GO:0005886">
    <property type="term" value="C:plasma membrane"/>
    <property type="evidence" value="ECO:0007669"/>
    <property type="project" value="UniProtKB-SubCell"/>
</dbReference>
<dbReference type="AlphaFoldDB" id="A0A109RCV3"/>
<feature type="transmembrane region" description="Helical" evidence="8">
    <location>
        <begin position="199"/>
        <end position="217"/>
    </location>
</feature>
<dbReference type="Proteomes" id="UP000070422">
    <property type="component" value="Unassembled WGS sequence"/>
</dbReference>
<evidence type="ECO:0000259" key="9">
    <source>
        <dbReference type="PROSITE" id="PS50928"/>
    </source>
</evidence>
<dbReference type="PANTHER" id="PTHR42929:SF1">
    <property type="entry name" value="INNER MEMBRANE ABC TRANSPORTER PERMEASE PROTEIN YDCU-RELATED"/>
    <property type="match status" value="1"/>
</dbReference>
<evidence type="ECO:0000313" key="11">
    <source>
        <dbReference type="EMBL" id="PKY91497.1"/>
    </source>
</evidence>
<dbReference type="EMBL" id="PKGZ01000002">
    <property type="protein sequence ID" value="PKY91497.1"/>
    <property type="molecule type" value="Genomic_DNA"/>
</dbReference>
<sequence>MTKKYGLYVCTYYLWMALFVVLPLLLLVYQSFFDTSGQFSLVNYQTYFSSPAYLKMTLNSFIYALAVTFFTLVLAYPFAYFLSLLKHKNLVLLLVILPTWINLLLKAYAFIGLFSQEGTVNHVLGFLGIAPQQLLFTRMAFILVLVYIELPFMILPLFQSIDKIPNALTEAARDLGASPLQSFWKVTVPLSLSGIRSGVQAVFIPSLSMFMITRLIGGNRVITLGTAVEEHYLVTRNWGMGSTIGVVLMGMMFLVMALLRDRKGGKKDEKI</sequence>
<dbReference type="InterPro" id="IPR000515">
    <property type="entry name" value="MetI-like"/>
</dbReference>
<dbReference type="EMBL" id="LSCQ01000044">
    <property type="protein sequence ID" value="KXB36325.1"/>
    <property type="molecule type" value="Genomic_DNA"/>
</dbReference>
<evidence type="ECO:0000256" key="7">
    <source>
        <dbReference type="ARBA" id="ARBA00023136"/>
    </source>
</evidence>
<comment type="subcellular location">
    <subcellularLocation>
        <location evidence="1">Cell membrane</location>
        <topology evidence="1">Multi-pass membrane protein</topology>
    </subcellularLocation>
</comment>